<accession>A0ABT5EEG4</accession>
<evidence type="ECO:0000313" key="3">
    <source>
        <dbReference type="Proteomes" id="UP001221686"/>
    </source>
</evidence>
<comment type="caution">
    <text evidence="2">The sequence shown here is derived from an EMBL/GenBank/DDBJ whole genome shotgun (WGS) entry which is preliminary data.</text>
</comment>
<reference evidence="2 3" key="1">
    <citation type="submission" date="2022-11" db="EMBL/GenBank/DDBJ databases">
        <title>Minimal conservation of predation-associated metabolite biosynthetic gene clusters underscores biosynthetic potential of Myxococcota including descriptions for ten novel species: Archangium lansinium sp. nov., Myxococcus landrumus sp. nov., Nannocystis bai.</title>
        <authorList>
            <person name="Ahearne A."/>
            <person name="Stevens C."/>
            <person name="Dowd S."/>
        </authorList>
    </citation>
    <scope>NUCLEOTIDE SEQUENCE [LARGE SCALE GENOMIC DNA]</scope>
    <source>
        <strain evidence="2 3">BB15-2</strain>
    </source>
</reference>
<feature type="compositionally biased region" description="Acidic residues" evidence="1">
    <location>
        <begin position="107"/>
        <end position="230"/>
    </location>
</feature>
<evidence type="ECO:0000256" key="1">
    <source>
        <dbReference type="SAM" id="MobiDB-lite"/>
    </source>
</evidence>
<gene>
    <name evidence="2" type="ORF">POL25_40375</name>
</gene>
<protein>
    <submittedName>
        <fullName evidence="2">Helix-turn-helix transcriptional regulator</fullName>
    </submittedName>
</protein>
<dbReference type="InterPro" id="IPR010982">
    <property type="entry name" value="Lambda_DNA-bd_dom_sf"/>
</dbReference>
<dbReference type="RefSeq" id="WP_272091749.1">
    <property type="nucleotide sequence ID" value="NZ_JAQNDL010000004.1"/>
</dbReference>
<dbReference type="Gene3D" id="1.10.260.40">
    <property type="entry name" value="lambda repressor-like DNA-binding domains"/>
    <property type="match status" value="1"/>
</dbReference>
<organism evidence="2 3">
    <name type="scientific">Nannocystis bainbridge</name>
    <dbReference type="NCBI Taxonomy" id="2995303"/>
    <lineage>
        <taxon>Bacteria</taxon>
        <taxon>Pseudomonadati</taxon>
        <taxon>Myxococcota</taxon>
        <taxon>Polyangia</taxon>
        <taxon>Nannocystales</taxon>
        <taxon>Nannocystaceae</taxon>
        <taxon>Nannocystis</taxon>
    </lineage>
</organism>
<sequence length="296" mass="31976">MLALFDEPDPNPSLRLYLDLVQAAGAQLIGVRDNTPRAVIERLASITRENEITMSALARASNVNRPQLSTLFNDPEPNPKLAIIDRIVVALEAERDLGLMGAAPDANEVESDEDDDDDSQENEDGDADDDGQENEDGDEDDRDEDGQDDEDDEGDGAGGDDDQDDEDDGYADDDGQDDEDDGGGDDDGRGDEDDGDADDDAQDDEDDSDADGQDDEDDDEDEDGGEDELDESRGGGFEISVQVLSEQNLALQRQALIDEVEIRALKKRSRWNAFKVVAGAVLGAGVAAAVLKRRKE</sequence>
<proteinExistence type="predicted"/>
<dbReference type="Proteomes" id="UP001221686">
    <property type="component" value="Unassembled WGS sequence"/>
</dbReference>
<feature type="region of interest" description="Disordered" evidence="1">
    <location>
        <begin position="100"/>
        <end position="236"/>
    </location>
</feature>
<name>A0ABT5EEG4_9BACT</name>
<keyword evidence="3" id="KW-1185">Reference proteome</keyword>
<dbReference type="EMBL" id="JAQNDL010000004">
    <property type="protein sequence ID" value="MDC0723212.1"/>
    <property type="molecule type" value="Genomic_DNA"/>
</dbReference>
<evidence type="ECO:0000313" key="2">
    <source>
        <dbReference type="EMBL" id="MDC0723212.1"/>
    </source>
</evidence>
<dbReference type="SUPFAM" id="SSF47413">
    <property type="entry name" value="lambda repressor-like DNA-binding domains"/>
    <property type="match status" value="1"/>
</dbReference>